<dbReference type="Proteomes" id="UP000249748">
    <property type="component" value="Unassembled WGS sequence"/>
</dbReference>
<sequence length="348" mass="39043">MKFSSFAVALALAVTTSAAAVTTSAAAVPHSSANTDQSETTSHDIPGFFSRSCTREKMTVRKEWRHLTTHEQNSFLDSVQCLMNKPAQSGLTATTSRFSDLQALHRGMTNTAYADIIHHVGQFLPWHRYYMHIYEALLRNECGYSGPMPWWDEQKDADSGNMWQSSMWGADAFGGNGTGSDYCVRDGRFSNLTLHIGPGDEDTDYCLRRAWDTKNAIANANSTALEMCNAYNTYAPWWNCISNIPHKGVHTYIGGVMADIKSSPGDPIFFMHHMYIDRVWWKWQQQDPINRLYDISGPTLNHTANVEPAGGWQNATLHYELSSFNIMPNVTIAEVMNTQGGYLCYGYD</sequence>
<name>A0ACD1I4V8_9EURO</name>
<evidence type="ECO:0000313" key="1">
    <source>
        <dbReference type="EMBL" id="RAK85538.1"/>
    </source>
</evidence>
<protein>
    <submittedName>
        <fullName evidence="1">Tyrosinase</fullName>
    </submittedName>
</protein>
<dbReference type="EMBL" id="KZ824565">
    <property type="protein sequence ID" value="RAK85538.1"/>
    <property type="molecule type" value="Genomic_DNA"/>
</dbReference>
<keyword evidence="2" id="KW-1185">Reference proteome</keyword>
<gene>
    <name evidence="1" type="ORF">BO79DRAFT_155704</name>
</gene>
<accession>A0ACD1I4V8</accession>
<reference evidence="1" key="1">
    <citation type="submission" date="2018-02" db="EMBL/GenBank/DDBJ databases">
        <title>The genomes of Aspergillus section Nigri reveals drivers in fungal speciation.</title>
        <authorList>
            <consortium name="DOE Joint Genome Institute"/>
            <person name="Vesth T.C."/>
            <person name="Nybo J."/>
            <person name="Theobald S."/>
            <person name="Brandl J."/>
            <person name="Frisvad J.C."/>
            <person name="Nielsen K.F."/>
            <person name="Lyhne E.K."/>
            <person name="Kogle M.E."/>
            <person name="Kuo A."/>
            <person name="Riley R."/>
            <person name="Clum A."/>
            <person name="Nolan M."/>
            <person name="Lipzen A."/>
            <person name="Salamov A."/>
            <person name="Henrissat B."/>
            <person name="Wiebenga A."/>
            <person name="De vries R.P."/>
            <person name="Grigoriev I.V."/>
            <person name="Mortensen U.H."/>
            <person name="Andersen M.R."/>
            <person name="Baker S.E."/>
        </authorList>
    </citation>
    <scope>NUCLEOTIDE SEQUENCE</scope>
    <source>
        <strain evidence="1">CBS 115574</strain>
    </source>
</reference>
<organism evidence="1 2">
    <name type="scientific">Aspergillus costaricaensis CBS 115574</name>
    <dbReference type="NCBI Taxonomy" id="1448317"/>
    <lineage>
        <taxon>Eukaryota</taxon>
        <taxon>Fungi</taxon>
        <taxon>Dikarya</taxon>
        <taxon>Ascomycota</taxon>
        <taxon>Pezizomycotina</taxon>
        <taxon>Eurotiomycetes</taxon>
        <taxon>Eurotiomycetidae</taxon>
        <taxon>Eurotiales</taxon>
        <taxon>Aspergillaceae</taxon>
        <taxon>Aspergillus</taxon>
        <taxon>Aspergillus subgen. Circumdati</taxon>
    </lineage>
</organism>
<evidence type="ECO:0000313" key="2">
    <source>
        <dbReference type="Proteomes" id="UP000249748"/>
    </source>
</evidence>
<proteinExistence type="predicted"/>